<dbReference type="Pfam" id="PF13489">
    <property type="entry name" value="Methyltransf_23"/>
    <property type="match status" value="1"/>
</dbReference>
<dbReference type="CDD" id="cd02440">
    <property type="entry name" value="AdoMet_MTases"/>
    <property type="match status" value="1"/>
</dbReference>
<dbReference type="CDD" id="cd03789">
    <property type="entry name" value="GT9_LPS_heptosyltransferase"/>
    <property type="match status" value="1"/>
</dbReference>
<dbReference type="Gene3D" id="3.40.50.150">
    <property type="entry name" value="Vaccinia Virus protein VP39"/>
    <property type="match status" value="1"/>
</dbReference>
<dbReference type="Proteomes" id="UP000545606">
    <property type="component" value="Unassembled WGS sequence"/>
</dbReference>
<dbReference type="InterPro" id="IPR029044">
    <property type="entry name" value="Nucleotide-diphossugar_trans"/>
</dbReference>
<evidence type="ECO:0000313" key="3">
    <source>
        <dbReference type="Proteomes" id="UP000545606"/>
    </source>
</evidence>
<accession>A0A838Y7X5</accession>
<dbReference type="InterPro" id="IPR001173">
    <property type="entry name" value="Glyco_trans_2-like"/>
</dbReference>
<keyword evidence="3" id="KW-1185">Reference proteome</keyword>
<proteinExistence type="predicted"/>
<evidence type="ECO:0000259" key="1">
    <source>
        <dbReference type="Pfam" id="PF00535"/>
    </source>
</evidence>
<comment type="caution">
    <text evidence="2">The sequence shown here is derived from an EMBL/GenBank/DDBJ whole genome shotgun (WGS) entry which is preliminary data.</text>
</comment>
<dbReference type="SUPFAM" id="SSF53756">
    <property type="entry name" value="UDP-Glycosyltransferase/glycogen phosphorylase"/>
    <property type="match status" value="3"/>
</dbReference>
<dbReference type="Pfam" id="PF01075">
    <property type="entry name" value="Glyco_transf_9"/>
    <property type="match status" value="1"/>
</dbReference>
<evidence type="ECO:0000313" key="2">
    <source>
        <dbReference type="EMBL" id="MBA4706821.1"/>
    </source>
</evidence>
<gene>
    <name evidence="2" type="ORF">H2Z84_00275</name>
</gene>
<dbReference type="Gene3D" id="3.40.50.2000">
    <property type="entry name" value="Glycogen Phosphorylase B"/>
    <property type="match status" value="3"/>
</dbReference>
<feature type="domain" description="Glycosyltransferase 2-like" evidence="1">
    <location>
        <begin position="1599"/>
        <end position="1719"/>
    </location>
</feature>
<dbReference type="PANTHER" id="PTHR43179">
    <property type="entry name" value="RHAMNOSYLTRANSFERASE WBBL"/>
    <property type="match status" value="1"/>
</dbReference>
<sequence length="2234" mass="248862">MFSATDLAAAQGEWIAFASAGSYLLDLPWSSAPDADWVVTDWWAAAQDKLPLRHEHSQSKADDYRLHTLHGLSDWLQVLAGCADPAWLLMDQPVSWLRKSWLLQDAAPQACMAPAEWLQQRLLSSLQSGAAVRLLFEAKATALLPIAHSRSAQAQLEWAQRELVSWLLILLGPNPGQREARAAIFPLLQQHRPWLLSHRASPDSPYAVLMDVFRENCPDAPCLASSLKQGQEWVLVSEAQFDSIQVISQQQAAVWEARAATLRPAVMRSELVRVDQILIMEAFDASWLDAEGCIFQLMALYRQPDGRWVLPAVLQNWAEAKLDALAAMLNSMQQQAQRNQVVLLDGGFARELGDIGNGRFLPGMEGYATLVQHTARYRFAAGQGQLGRVLDCASGAGYGWQLLQDADCMDSYTGIDLNPDAIAFSRRFIPQPPASCQFEARLLDTLPKAAYDTVISFETIEHTDDPEIFLWDLSERIAPGGRLLLSLPTERWAGTHLNPTHWTNWNEQRVRRLCERVFDSVHVIRLRLSLITPETFQSGLLHEGLADAGEDEGFVIILQQPKVRQHGARVVLQRRFAMGDALLASSLFPALRSKYPDHQLVMKTQVVEVFQGVPELDIVGCMSLSLRPEDIHINLDNAYEEARALHIIEAYAAKAGVVAAAPQLPRLSQDYRLLAGKVLEAGWLGKRTPGYVLAIHMASASPDRIWPLPHWLKLLAALQQHDIALVLLGGSKDMRMQALPRALQKSAITMVAEGSIAETAAAIAVADVLIAPDSGLIHIANAVGTPVVGLFGMALPETRLSLQGKSIGLIADIECKGCLAELAPDALPLCRRGHAYCMDELRPVVVQQAVEQLLSQMQPCQWQPRLLQALPLPHGEKIYQQAQKSTAPLQPTAQVVSQAAPAASSAVDVSGLSGLPLLPTRRLQPKPFVAGAAFPPPEKIRLGVLSGDVLDGACMRLRLFDSFSLLSPWLDTVYFPGNGMYDCAHEAVDIDAFTQWADLFVIQRAICSERNKDFVNKLFATGKPIIFELDDWLPALPASHPQFNEFSPCNLWRFWQQHLPQCTAATVSTEPLAQQLKALIPDVRVVPNTLSRAYYRSFSPRSRKPAEPITIGFAGTSTHVGDVKMINQALLSIQQRFGPDQIRFVFWGCVPLGFENASNVTVVNKSVPYPDYLQQLQRLGLDIALAPLEDNVFNHGKSDLKWLEYTAVGAAAVLSDVAAYQEAKQLGLAEVVANDARSWEDAIARLIEDQAYRAQLQARSYDYLQQYATMEDQLGHWVRLLQDVLPPSLRQVLDSYAAEHHGPILRQPVSLMHADDYRAWNKWEKSHQIREIDAEMMAGRMVMQWRQQPEFLLIMIVPSAARERLATTIDSLQQQMYQRWKLIVLADWEHPDPIFTGNDTLGWLRLDTLEDPQLLSAALNGLLGEVRSDWVMLLPAGAALAPQLLLRMGDAIQAQAQALAIYTDHDSYTQPGCYVQPSLKPDFSLDYLRAYDYVDSAVALSYQGLASLGGFEAYPGAEVWNHLLRLAENYGLGVVHHLDEVLFHLPAQPAGVRHEREAARQVALENHLQRLGIAATVSSGYVDNTLHVDYQLSGTPLVSIIIPTRDKLEYLQPCVESLFANTTYPHFELLIVDNQSVDPDTLDFYTSLQQDYPGRVRIIEYPQAFNFSAQCNSGVAAAQGEYVLLLNNDTEIIQPEWLERMLGIAQRPEVGAVGPRLVYPEIGRIQHAGIVLGLPAGMLSVADHVHEKAALDEPGYMNRLLTEQNYSAVTAACLLVAKDKYLAVNGFDAADLTVLFNDVDFCLKLQQQGLLNVFTPYITLVHHHAKSIGKQTYDPTIALRAAAREQQELGVMLKRWLPQLAHDPAYNRHLSLRSKSMLIESTCAVSWLPREPGQTKVLGLPIAGGSGEYRVSLPFHALQQSGRLDTELISPVKGGAMPVLSVVEMARLNPEILLVHTILSDGMQHALQQYREYLPDMRVVFGLDDLVGALPEKNILHRLWRKTMPDARPRLRAMLKHSDSLIVSTEPLADACRNMIDDIHIIPNRLARHMWGELTPGRRQGRKPRVGWVGAQQHQGDLALILEVVKQTAHEVDWVFMGMCLPEMRPYIAEEHGWVPFQDYPAKVAALDLDLAIAPLEVNVFNESKSNLRLLEYGAMRWPVICTDIYPYQTNDAPVCRVPNTTKAWVDAIRARIHDLEAAYAEGAALRAWVDRHYWLDDHLDDWQLALIGQISKK</sequence>
<protein>
    <submittedName>
        <fullName evidence="2">Glycosyltransferase</fullName>
    </submittedName>
</protein>
<dbReference type="SUPFAM" id="SSF53335">
    <property type="entry name" value="S-adenosyl-L-methionine-dependent methyltransferases"/>
    <property type="match status" value="1"/>
</dbReference>
<name>A0A838Y7X5_9NEIS</name>
<reference evidence="2 3" key="1">
    <citation type="submission" date="2020-07" db="EMBL/GenBank/DDBJ databases">
        <title>Draft genome sequence of violacein-producing bacteria and related species.</title>
        <authorList>
            <person name="Wilson H.S."/>
            <person name="De Leon M.E."/>
        </authorList>
    </citation>
    <scope>NUCLEOTIDE SEQUENCE [LARGE SCALE GENOMIC DNA]</scope>
    <source>
        <strain evidence="2 3">HSC-21Su07</strain>
    </source>
</reference>
<dbReference type="PANTHER" id="PTHR43179:SF7">
    <property type="entry name" value="RHAMNOSYLTRANSFERASE WBBL"/>
    <property type="match status" value="1"/>
</dbReference>
<dbReference type="InterPro" id="IPR002201">
    <property type="entry name" value="Glyco_trans_9"/>
</dbReference>
<dbReference type="CDD" id="cd04186">
    <property type="entry name" value="GT_2_like_c"/>
    <property type="match status" value="1"/>
</dbReference>
<dbReference type="Pfam" id="PF00535">
    <property type="entry name" value="Glycos_transf_2"/>
    <property type="match status" value="1"/>
</dbReference>
<organism evidence="2 3">
    <name type="scientific">Aquitalea aquatica</name>
    <dbReference type="NCBI Taxonomy" id="3044273"/>
    <lineage>
        <taxon>Bacteria</taxon>
        <taxon>Pseudomonadati</taxon>
        <taxon>Pseudomonadota</taxon>
        <taxon>Betaproteobacteria</taxon>
        <taxon>Neisseriales</taxon>
        <taxon>Chromobacteriaceae</taxon>
        <taxon>Aquitalea</taxon>
    </lineage>
</organism>
<dbReference type="GO" id="GO:0016757">
    <property type="term" value="F:glycosyltransferase activity"/>
    <property type="evidence" value="ECO:0007669"/>
    <property type="project" value="InterPro"/>
</dbReference>
<dbReference type="RefSeq" id="WP_181834195.1">
    <property type="nucleotide sequence ID" value="NZ_JACERN010000001.1"/>
</dbReference>
<dbReference type="Gene3D" id="3.90.550.10">
    <property type="entry name" value="Spore Coat Polysaccharide Biosynthesis Protein SpsA, Chain A"/>
    <property type="match status" value="2"/>
</dbReference>
<dbReference type="InterPro" id="IPR029063">
    <property type="entry name" value="SAM-dependent_MTases_sf"/>
</dbReference>
<dbReference type="SUPFAM" id="SSF53448">
    <property type="entry name" value="Nucleotide-diphospho-sugar transferases"/>
    <property type="match status" value="2"/>
</dbReference>
<dbReference type="EMBL" id="JACERN010000001">
    <property type="protein sequence ID" value="MBA4706821.1"/>
    <property type="molecule type" value="Genomic_DNA"/>
</dbReference>